<protein>
    <recommendedName>
        <fullName evidence="10">Clip domain-containing protein</fullName>
    </recommendedName>
</protein>
<evidence type="ECO:0000256" key="3">
    <source>
        <dbReference type="ARBA" id="ARBA00022801"/>
    </source>
</evidence>
<dbReference type="Pfam" id="PF12032">
    <property type="entry name" value="CLIP"/>
    <property type="match status" value="1"/>
</dbReference>
<evidence type="ECO:0000313" key="12">
    <source>
        <dbReference type="Proteomes" id="UP000295192"/>
    </source>
</evidence>
<feature type="signal peptide" evidence="9">
    <location>
        <begin position="1"/>
        <end position="22"/>
    </location>
</feature>
<sequence>MRRTFRLIFLWLLILLPTLCRTHRSCQTPDKTSGKCVHFSSCRFVLQQYAMYKEHMPAHIMRFLQRARCRPKVDGLLVWLWSASTGDEDNDEDADDDVDDDDQDADDDSEDDDDDDDDNAAADEDDNGPANEQRG</sequence>
<keyword evidence="7" id="KW-1015">Disulfide bond</keyword>
<dbReference type="InterPro" id="IPR022700">
    <property type="entry name" value="CLIP"/>
</dbReference>
<feature type="region of interest" description="Disordered" evidence="8">
    <location>
        <begin position="85"/>
        <end position="135"/>
    </location>
</feature>
<evidence type="ECO:0000256" key="4">
    <source>
        <dbReference type="ARBA" id="ARBA00022825"/>
    </source>
</evidence>
<dbReference type="InterPro" id="IPR038565">
    <property type="entry name" value="CLIP_sf"/>
</dbReference>
<evidence type="ECO:0000256" key="2">
    <source>
        <dbReference type="ARBA" id="ARBA00022729"/>
    </source>
</evidence>
<feature type="domain" description="Clip" evidence="10">
    <location>
        <begin position="26"/>
        <end position="74"/>
    </location>
</feature>
<keyword evidence="1" id="KW-0645">Protease</keyword>
<dbReference type="Gene3D" id="3.30.1640.30">
    <property type="match status" value="1"/>
</dbReference>
<evidence type="ECO:0000313" key="11">
    <source>
        <dbReference type="EMBL" id="TDG51437.1"/>
    </source>
</evidence>
<evidence type="ECO:0000256" key="8">
    <source>
        <dbReference type="SAM" id="MobiDB-lite"/>
    </source>
</evidence>
<evidence type="ECO:0000256" key="7">
    <source>
        <dbReference type="ARBA" id="ARBA00023157"/>
    </source>
</evidence>
<evidence type="ECO:0000259" key="10">
    <source>
        <dbReference type="Pfam" id="PF12032"/>
    </source>
</evidence>
<keyword evidence="3" id="KW-0378">Hydrolase</keyword>
<dbReference type="EMBL" id="LSRL02000009">
    <property type="protein sequence ID" value="TDG51437.1"/>
    <property type="molecule type" value="Genomic_DNA"/>
</dbReference>
<evidence type="ECO:0000256" key="5">
    <source>
        <dbReference type="ARBA" id="ARBA00022837"/>
    </source>
</evidence>
<name>A0A484BRL6_DRONA</name>
<reference evidence="11 12" key="1">
    <citation type="journal article" date="2019" name="J. Hered.">
        <title>An Improved Genome Assembly for Drosophila navojoa, the Basal Species in the mojavensis Cluster.</title>
        <authorList>
            <person name="Vanderlinde T."/>
            <person name="Dupim E.G."/>
            <person name="Nazario-Yepiz N.O."/>
            <person name="Carvalho A.B."/>
        </authorList>
    </citation>
    <scope>NUCLEOTIDE SEQUENCE [LARGE SCALE GENOMIC DNA]</scope>
    <source>
        <strain evidence="11">Navoj_Jal97</strain>
        <tissue evidence="11">Whole organism</tissue>
    </source>
</reference>
<dbReference type="OrthoDB" id="7805285at2759"/>
<gene>
    <name evidence="11" type="ORF">AWZ03_002232</name>
</gene>
<evidence type="ECO:0000256" key="6">
    <source>
        <dbReference type="ARBA" id="ARBA00023145"/>
    </source>
</evidence>
<proteinExistence type="predicted"/>
<dbReference type="Proteomes" id="UP000295192">
    <property type="component" value="Unassembled WGS sequence"/>
</dbReference>
<keyword evidence="4" id="KW-0720">Serine protease</keyword>
<evidence type="ECO:0000256" key="9">
    <source>
        <dbReference type="SAM" id="SignalP"/>
    </source>
</evidence>
<keyword evidence="6" id="KW-0865">Zymogen</keyword>
<keyword evidence="12" id="KW-1185">Reference proteome</keyword>
<dbReference type="AlphaFoldDB" id="A0A484BRL6"/>
<keyword evidence="5" id="KW-0106">Calcium</keyword>
<evidence type="ECO:0000256" key="1">
    <source>
        <dbReference type="ARBA" id="ARBA00022670"/>
    </source>
</evidence>
<dbReference type="GO" id="GO:0008236">
    <property type="term" value="F:serine-type peptidase activity"/>
    <property type="evidence" value="ECO:0007669"/>
    <property type="project" value="UniProtKB-KW"/>
</dbReference>
<organism evidence="11 12">
    <name type="scientific">Drosophila navojoa</name>
    <name type="common">Fruit fly</name>
    <dbReference type="NCBI Taxonomy" id="7232"/>
    <lineage>
        <taxon>Eukaryota</taxon>
        <taxon>Metazoa</taxon>
        <taxon>Ecdysozoa</taxon>
        <taxon>Arthropoda</taxon>
        <taxon>Hexapoda</taxon>
        <taxon>Insecta</taxon>
        <taxon>Pterygota</taxon>
        <taxon>Neoptera</taxon>
        <taxon>Endopterygota</taxon>
        <taxon>Diptera</taxon>
        <taxon>Brachycera</taxon>
        <taxon>Muscomorpha</taxon>
        <taxon>Ephydroidea</taxon>
        <taxon>Drosophilidae</taxon>
        <taxon>Drosophila</taxon>
    </lineage>
</organism>
<accession>A0A484BRL6</accession>
<comment type="caution">
    <text evidence="11">The sequence shown here is derived from an EMBL/GenBank/DDBJ whole genome shotgun (WGS) entry which is preliminary data.</text>
</comment>
<dbReference type="GO" id="GO:0006508">
    <property type="term" value="P:proteolysis"/>
    <property type="evidence" value="ECO:0007669"/>
    <property type="project" value="UniProtKB-KW"/>
</dbReference>
<feature type="chain" id="PRO_5034923777" description="Clip domain-containing protein" evidence="9">
    <location>
        <begin position="23"/>
        <end position="135"/>
    </location>
</feature>
<keyword evidence="2 9" id="KW-0732">Signal</keyword>
<feature type="compositionally biased region" description="Acidic residues" evidence="8">
    <location>
        <begin position="86"/>
        <end position="127"/>
    </location>
</feature>